<gene>
    <name evidence="1" type="ORF">J07HQW1_00016</name>
</gene>
<dbReference type="PANTHER" id="PTHR37319">
    <property type="entry name" value="TRANSPOSASE"/>
    <property type="match status" value="1"/>
</dbReference>
<reference evidence="1 2" key="1">
    <citation type="journal article" date="2013" name="PLoS ONE">
        <title>Assembly-driven community genomics of a hypersaline microbial ecosystem.</title>
        <authorList>
            <person name="Podell S."/>
            <person name="Ugalde J.A."/>
            <person name="Narasingarao P."/>
            <person name="Banfield J.F."/>
            <person name="Heidelberg K.B."/>
            <person name="Allen E.E."/>
        </authorList>
    </citation>
    <scope>NUCLEOTIDE SEQUENCE [LARGE SCALE GENOMIC DNA]</scope>
    <source>
        <strain evidence="2">J07HQW1</strain>
    </source>
</reference>
<dbReference type="InterPro" id="IPR054836">
    <property type="entry name" value="Tn5_transposase"/>
</dbReference>
<sequence length="245" mass="27206">KWLRGDRAALEWVPEDVRPILVQDRGGGSFSFSEECGREADEVGFVVRANQNRRICTPEGTDEKLFEWSRDSIKIQQGGGREARTAEVSIATGSCEVRAPRNNPDQEGSGGFTVVRVNEITEAEDPIQWVLIATESIATLNDVMELIENYRLRWWIEDWHKVLKTGCKIEQRQLQTSERMEVLLRVPSVIALKILELGELARGDDPTPADILLVGAERTVLGMLLPELPGESAKAYAVHGATLGG</sequence>
<name>U1N103_9EURY</name>
<dbReference type="Proteomes" id="UP000030649">
    <property type="component" value="Unassembled WGS sequence"/>
</dbReference>
<dbReference type="EMBL" id="KE356560">
    <property type="protein sequence ID" value="ERG90003.1"/>
    <property type="molecule type" value="Genomic_DNA"/>
</dbReference>
<dbReference type="InterPro" id="IPR047768">
    <property type="entry name" value="Tn5p-like"/>
</dbReference>
<organism evidence="1 2">
    <name type="scientific">Haloquadratum walsbyi J07HQW1</name>
    <dbReference type="NCBI Taxonomy" id="1238424"/>
    <lineage>
        <taxon>Archaea</taxon>
        <taxon>Methanobacteriati</taxon>
        <taxon>Methanobacteriota</taxon>
        <taxon>Stenosarchaea group</taxon>
        <taxon>Halobacteria</taxon>
        <taxon>Halobacteriales</taxon>
        <taxon>Haloferacaceae</taxon>
        <taxon>Haloquadratum</taxon>
    </lineage>
</organism>
<dbReference type="PANTHER" id="PTHR37319:SF1">
    <property type="entry name" value="TRANSPOSASE TN5 DIMERISATION DOMAIN-CONTAINING PROTEIN"/>
    <property type="match status" value="1"/>
</dbReference>
<dbReference type="NCBIfam" id="NF033590">
    <property type="entry name" value="transpos_IS4_3"/>
    <property type="match status" value="1"/>
</dbReference>
<dbReference type="HOGENOM" id="CLU_1131028_0_0_2"/>
<dbReference type="STRING" id="1238424.J07HQW1_00016"/>
<accession>U1N103</accession>
<dbReference type="SUPFAM" id="SSF53098">
    <property type="entry name" value="Ribonuclease H-like"/>
    <property type="match status" value="1"/>
</dbReference>
<evidence type="ECO:0000313" key="1">
    <source>
        <dbReference type="EMBL" id="ERG90003.1"/>
    </source>
</evidence>
<dbReference type="AlphaFoldDB" id="U1N103"/>
<protein>
    <submittedName>
        <fullName evidence="1">Transposase DDE domain protein</fullName>
    </submittedName>
</protein>
<proteinExistence type="predicted"/>
<dbReference type="InterPro" id="IPR012337">
    <property type="entry name" value="RNaseH-like_sf"/>
</dbReference>
<feature type="non-terminal residue" evidence="1">
    <location>
        <position position="1"/>
    </location>
</feature>
<evidence type="ECO:0000313" key="2">
    <source>
        <dbReference type="Proteomes" id="UP000030649"/>
    </source>
</evidence>
<dbReference type="Gene3D" id="3.90.350.10">
    <property type="entry name" value="Transposase Inhibitor Protein From Tn5, Chain A, domain 1"/>
    <property type="match status" value="1"/>
</dbReference>